<proteinExistence type="predicted"/>
<evidence type="ECO:0000313" key="1">
    <source>
        <dbReference type="Ensembl" id="ENSPEMP00000032482.1"/>
    </source>
</evidence>
<dbReference type="GeneTree" id="ENSGT00900000143303"/>
<dbReference type="AlphaFoldDB" id="A0A8C8W2E2"/>
<dbReference type="Ensembl" id="ENSPEMT00000038101.1">
    <property type="protein sequence ID" value="ENSPEMP00000032482.1"/>
    <property type="gene ID" value="ENSPEMG00000027263.1"/>
</dbReference>
<reference evidence="1" key="3">
    <citation type="submission" date="2025-09" db="UniProtKB">
        <authorList>
            <consortium name="Ensembl"/>
        </authorList>
    </citation>
    <scope>IDENTIFICATION</scope>
</reference>
<protein>
    <submittedName>
        <fullName evidence="1">Uncharacterized protein</fullName>
    </submittedName>
</protein>
<reference evidence="1" key="2">
    <citation type="submission" date="2025-08" db="UniProtKB">
        <authorList>
            <consortium name="Ensembl"/>
        </authorList>
    </citation>
    <scope>IDENTIFICATION</scope>
</reference>
<dbReference type="Proteomes" id="UP000694547">
    <property type="component" value="Chromosome 8"/>
</dbReference>
<sequence length="151" mass="16541">MAGASHKVPLDVTGPLCQILVAPSTGLWSEDSSPCPTHTVTLWLPIFLLEATCATSALSLVREAACRTCWRSLAERLCEDRFHGSFLMNQVLSKDPLCRWGNGDGKQQGRLEMPPEWGEHGWRPPALSLVPLLCGHSVPCPCSLGQWFSTE</sequence>
<evidence type="ECO:0000313" key="2">
    <source>
        <dbReference type="Proteomes" id="UP000694547"/>
    </source>
</evidence>
<keyword evidence="2" id="KW-1185">Reference proteome</keyword>
<reference evidence="1 2" key="1">
    <citation type="submission" date="2018-10" db="EMBL/GenBank/DDBJ databases">
        <title>Improved assembly of the deer mouse Peromyscus maniculatus genome.</title>
        <authorList>
            <person name="Lassance J.-M."/>
            <person name="Hoekstra H.E."/>
        </authorList>
    </citation>
    <scope>NUCLEOTIDE SEQUENCE [LARGE SCALE GENOMIC DNA]</scope>
</reference>
<organism evidence="1 2">
    <name type="scientific">Peromyscus maniculatus bairdii</name>
    <name type="common">Prairie deer mouse</name>
    <dbReference type="NCBI Taxonomy" id="230844"/>
    <lineage>
        <taxon>Eukaryota</taxon>
        <taxon>Metazoa</taxon>
        <taxon>Chordata</taxon>
        <taxon>Craniata</taxon>
        <taxon>Vertebrata</taxon>
        <taxon>Euteleostomi</taxon>
        <taxon>Mammalia</taxon>
        <taxon>Eutheria</taxon>
        <taxon>Euarchontoglires</taxon>
        <taxon>Glires</taxon>
        <taxon>Rodentia</taxon>
        <taxon>Myomorpha</taxon>
        <taxon>Muroidea</taxon>
        <taxon>Cricetidae</taxon>
        <taxon>Neotominae</taxon>
        <taxon>Peromyscus</taxon>
    </lineage>
</organism>
<accession>A0A8C8W2E2</accession>
<name>A0A8C8W2E2_PERMB</name>